<dbReference type="InterPro" id="IPR019734">
    <property type="entry name" value="TPR_rpt"/>
</dbReference>
<dbReference type="STRING" id="518766.Rmar_1755"/>
<dbReference type="Pfam" id="PF07719">
    <property type="entry name" value="TPR_2"/>
    <property type="match status" value="1"/>
</dbReference>
<evidence type="ECO:0000256" key="3">
    <source>
        <dbReference type="PROSITE-ProRule" id="PRU00339"/>
    </source>
</evidence>
<gene>
    <name evidence="4" type="ordered locus">Rmar_1755</name>
</gene>
<dbReference type="AlphaFoldDB" id="D0MJI1"/>
<dbReference type="Gene3D" id="1.25.40.10">
    <property type="entry name" value="Tetratricopeptide repeat domain"/>
    <property type="match status" value="3"/>
</dbReference>
<dbReference type="SMART" id="SM00028">
    <property type="entry name" value="TPR"/>
    <property type="match status" value="9"/>
</dbReference>
<evidence type="ECO:0000313" key="4">
    <source>
        <dbReference type="EMBL" id="ACY48639.1"/>
    </source>
</evidence>
<dbReference type="Proteomes" id="UP000002221">
    <property type="component" value="Chromosome"/>
</dbReference>
<evidence type="ECO:0000256" key="2">
    <source>
        <dbReference type="ARBA" id="ARBA00022803"/>
    </source>
</evidence>
<dbReference type="eggNOG" id="COG0457">
    <property type="taxonomic scope" value="Bacteria"/>
</dbReference>
<reference evidence="4 5" key="1">
    <citation type="journal article" date="2009" name="Stand. Genomic Sci.">
        <title>Complete genome sequence of Rhodothermus marinus type strain (R-10).</title>
        <authorList>
            <person name="Nolan M."/>
            <person name="Tindall B.J."/>
            <person name="Pomrenke H."/>
            <person name="Lapidus A."/>
            <person name="Copeland A."/>
            <person name="Glavina Del Rio T."/>
            <person name="Lucas S."/>
            <person name="Chen F."/>
            <person name="Tice H."/>
            <person name="Cheng J.F."/>
            <person name="Saunders E."/>
            <person name="Han C."/>
            <person name="Bruce D."/>
            <person name="Goodwin L."/>
            <person name="Chain P."/>
            <person name="Pitluck S."/>
            <person name="Ovchinikova G."/>
            <person name="Pati A."/>
            <person name="Ivanova N."/>
            <person name="Mavromatis K."/>
            <person name="Chen A."/>
            <person name="Palaniappan K."/>
            <person name="Land M."/>
            <person name="Hauser L."/>
            <person name="Chang Y.J."/>
            <person name="Jeffries C.D."/>
            <person name="Brettin T."/>
            <person name="Goker M."/>
            <person name="Bristow J."/>
            <person name="Eisen J.A."/>
            <person name="Markowitz V."/>
            <person name="Hugenholtz P."/>
            <person name="Kyrpides N.C."/>
            <person name="Klenk H.P."/>
            <person name="Detter J.C."/>
        </authorList>
    </citation>
    <scope>NUCLEOTIDE SEQUENCE [LARGE SCALE GENOMIC DNA]</scope>
    <source>
        <strain evidence="5">ATCC 43812 / DSM 4252 / R-10</strain>
    </source>
</reference>
<dbReference type="Pfam" id="PF14559">
    <property type="entry name" value="TPR_19"/>
    <property type="match status" value="1"/>
</dbReference>
<evidence type="ECO:0000256" key="1">
    <source>
        <dbReference type="ARBA" id="ARBA00022737"/>
    </source>
</evidence>
<keyword evidence="2 3" id="KW-0802">TPR repeat</keyword>
<dbReference type="Pfam" id="PF13432">
    <property type="entry name" value="TPR_16"/>
    <property type="match status" value="1"/>
</dbReference>
<sequence>MRRAIRAWLVGVLALFMLAGCQHVDSEAYRPSSQQLLAPAQRAQLERAWQAYAAGNYSLAMQRVDSLLAAVEVAEAYLLKGRIYLDANAFELANAAFQKARQLDPYLRGIYFQQGHSAFLQGAYKKALDLYLEELALIQSSPPDVQQFYREADQAALPVIYRQAGRAFFLLDSLEAARRFYMKSLALDSLASETYRWLAELEAQEGHLQKALELAEKALQKAPGDLENIYTFGRLLMQNGYLEDAVHFLQLVVERQPTHRGANYNLGRALMQLGQREAGQFFLERARQIQQLSGKIAQARLNAYQSQRARPWQELAALFIQAGQYEEARKALDVAIFWAPDNLALQNDRANLALLLGDTLEAVQRYYQLLQRDSTLADVWLNLGVVLAEQKQYEAARRAWLQALRYRPHDDTLRRYLAELERRRGS</sequence>
<keyword evidence="1" id="KW-0677">Repeat</keyword>
<organism evidence="4 5">
    <name type="scientific">Rhodothermus marinus (strain ATCC 43812 / DSM 4252 / R-10)</name>
    <name type="common">Rhodothermus obamensis</name>
    <dbReference type="NCBI Taxonomy" id="518766"/>
    <lineage>
        <taxon>Bacteria</taxon>
        <taxon>Pseudomonadati</taxon>
        <taxon>Rhodothermota</taxon>
        <taxon>Rhodothermia</taxon>
        <taxon>Rhodothermales</taxon>
        <taxon>Rhodothermaceae</taxon>
        <taxon>Rhodothermus</taxon>
    </lineage>
</organism>
<feature type="repeat" description="TPR" evidence="3">
    <location>
        <begin position="309"/>
        <end position="342"/>
    </location>
</feature>
<keyword evidence="5" id="KW-1185">Reference proteome</keyword>
<dbReference type="PANTHER" id="PTHR44858:SF1">
    <property type="entry name" value="UDP-N-ACETYLGLUCOSAMINE--PEPTIDE N-ACETYLGLUCOSAMINYLTRANSFERASE SPINDLY-RELATED"/>
    <property type="match status" value="1"/>
</dbReference>
<dbReference type="PROSITE" id="PS50005">
    <property type="entry name" value="TPR"/>
    <property type="match status" value="4"/>
</dbReference>
<dbReference type="KEGG" id="rmr:Rmar_1755"/>
<dbReference type="InterPro" id="IPR013105">
    <property type="entry name" value="TPR_2"/>
</dbReference>
<dbReference type="SUPFAM" id="SSF48452">
    <property type="entry name" value="TPR-like"/>
    <property type="match status" value="2"/>
</dbReference>
<dbReference type="PANTHER" id="PTHR44858">
    <property type="entry name" value="TETRATRICOPEPTIDE REPEAT PROTEIN 6"/>
    <property type="match status" value="1"/>
</dbReference>
<dbReference type="InterPro" id="IPR050498">
    <property type="entry name" value="Ycf3"/>
</dbReference>
<dbReference type="HOGENOM" id="CLU_056934_0_0_10"/>
<feature type="repeat" description="TPR" evidence="3">
    <location>
        <begin position="377"/>
        <end position="410"/>
    </location>
</feature>
<dbReference type="InterPro" id="IPR011990">
    <property type="entry name" value="TPR-like_helical_dom_sf"/>
</dbReference>
<dbReference type="EMBL" id="CP001807">
    <property type="protein sequence ID" value="ACY48639.1"/>
    <property type="molecule type" value="Genomic_DNA"/>
</dbReference>
<dbReference type="Pfam" id="PF13181">
    <property type="entry name" value="TPR_8"/>
    <property type="match status" value="1"/>
</dbReference>
<feature type="repeat" description="TPR" evidence="3">
    <location>
        <begin position="192"/>
        <end position="225"/>
    </location>
</feature>
<dbReference type="PROSITE" id="PS51257">
    <property type="entry name" value="PROKAR_LIPOPROTEIN"/>
    <property type="match status" value="1"/>
</dbReference>
<accession>D0MJI1</accession>
<name>D0MJI1_RHOM4</name>
<feature type="repeat" description="TPR" evidence="3">
    <location>
        <begin position="74"/>
        <end position="107"/>
    </location>
</feature>
<proteinExistence type="predicted"/>
<protein>
    <submittedName>
        <fullName evidence="4">Tetratricopeptide TPR_2 repeat protein</fullName>
    </submittedName>
</protein>
<evidence type="ECO:0000313" key="5">
    <source>
        <dbReference type="Proteomes" id="UP000002221"/>
    </source>
</evidence>